<feature type="compositionally biased region" description="Polar residues" evidence="1">
    <location>
        <begin position="111"/>
        <end position="128"/>
    </location>
</feature>
<evidence type="ECO:0000313" key="2">
    <source>
        <dbReference type="EMBL" id="MBB5203937.1"/>
    </source>
</evidence>
<gene>
    <name evidence="2" type="ORF">HNQ51_001230</name>
</gene>
<accession>A0A840RYU8</accession>
<feature type="compositionally biased region" description="Basic and acidic residues" evidence="1">
    <location>
        <begin position="162"/>
        <end position="174"/>
    </location>
</feature>
<comment type="caution">
    <text evidence="2">The sequence shown here is derived from an EMBL/GenBank/DDBJ whole genome shotgun (WGS) entry which is preliminary data.</text>
</comment>
<organism evidence="2 3">
    <name type="scientific">Inhella inkyongensis</name>
    <dbReference type="NCBI Taxonomy" id="392593"/>
    <lineage>
        <taxon>Bacteria</taxon>
        <taxon>Pseudomonadati</taxon>
        <taxon>Pseudomonadota</taxon>
        <taxon>Betaproteobacteria</taxon>
        <taxon>Burkholderiales</taxon>
        <taxon>Sphaerotilaceae</taxon>
        <taxon>Inhella</taxon>
    </lineage>
</organism>
<dbReference type="RefSeq" id="WP_138857048.1">
    <property type="nucleotide sequence ID" value="NZ_CP040709.1"/>
</dbReference>
<reference evidence="2 3" key="1">
    <citation type="submission" date="2020-08" db="EMBL/GenBank/DDBJ databases">
        <title>Genomic Encyclopedia of Type Strains, Phase IV (KMG-IV): sequencing the most valuable type-strain genomes for metagenomic binning, comparative biology and taxonomic classification.</title>
        <authorList>
            <person name="Goeker M."/>
        </authorList>
    </citation>
    <scope>NUCLEOTIDE SEQUENCE [LARGE SCALE GENOMIC DNA]</scope>
    <source>
        <strain evidence="2 3">DSM 23958</strain>
    </source>
</reference>
<proteinExistence type="predicted"/>
<feature type="compositionally biased region" description="Polar residues" evidence="1">
    <location>
        <begin position="138"/>
        <end position="157"/>
    </location>
</feature>
<dbReference type="EMBL" id="JACHHO010000001">
    <property type="protein sequence ID" value="MBB5203937.1"/>
    <property type="molecule type" value="Genomic_DNA"/>
</dbReference>
<dbReference type="AlphaFoldDB" id="A0A840RYU8"/>
<dbReference type="OrthoDB" id="8566459at2"/>
<evidence type="ECO:0000256" key="1">
    <source>
        <dbReference type="SAM" id="MobiDB-lite"/>
    </source>
</evidence>
<evidence type="ECO:0000313" key="3">
    <source>
        <dbReference type="Proteomes" id="UP000554837"/>
    </source>
</evidence>
<protein>
    <submittedName>
        <fullName evidence="2">Uncharacterized protein YdaU (DUF1376 family)</fullName>
    </submittedName>
</protein>
<keyword evidence="3" id="KW-1185">Reference proteome</keyword>
<name>A0A840RYU8_9BURK</name>
<sequence>MAQHRDAPAFQEYAASMMARTGYRAMSLQGRGLLYTLRLECWVNGFMPAEPSLLARVLGYTHEEVAGVLAEVRPFFLEQDGQLRCPELDDYRAHLNDKRERQSKGGRAGAQATNSARSQRKQAGSSTGKPRVGRGSLVQVSPEQPSTEKVNSALSEDSSMEDWAREYERASRGY</sequence>
<dbReference type="Proteomes" id="UP000554837">
    <property type="component" value="Unassembled WGS sequence"/>
</dbReference>
<feature type="region of interest" description="Disordered" evidence="1">
    <location>
        <begin position="95"/>
        <end position="174"/>
    </location>
</feature>